<protein>
    <submittedName>
        <fullName evidence="2">Uncharacterized protein</fullName>
    </submittedName>
</protein>
<keyword evidence="3" id="KW-1185">Reference proteome</keyword>
<dbReference type="EMBL" id="JBHLSS010000142">
    <property type="protein sequence ID" value="MFC0711969.1"/>
    <property type="molecule type" value="Genomic_DNA"/>
</dbReference>
<feature type="transmembrane region" description="Helical" evidence="1">
    <location>
        <begin position="20"/>
        <end position="43"/>
    </location>
</feature>
<comment type="caution">
    <text evidence="2">The sequence shown here is derived from an EMBL/GenBank/DDBJ whole genome shotgun (WGS) entry which is preliminary data.</text>
</comment>
<evidence type="ECO:0000256" key="1">
    <source>
        <dbReference type="SAM" id="Phobius"/>
    </source>
</evidence>
<dbReference type="Proteomes" id="UP001589891">
    <property type="component" value="Unassembled WGS sequence"/>
</dbReference>
<feature type="transmembrane region" description="Helical" evidence="1">
    <location>
        <begin position="49"/>
        <end position="72"/>
    </location>
</feature>
<keyword evidence="1" id="KW-1133">Transmembrane helix</keyword>
<sequence length="226" mass="23361">MATTRGATPARPSAGANVVLGVLGALIGGWLLTSIYALGTAIYGLGTAILATPVGWIVAGLAAVAAAGYALVHNRDQISAWWTQKCEDVRAAFKEGLLDGLLAAWREYNPVGLIMEAFNGLVKYFTGWDIATILSEKISAAAQAVKGALPDWMRSLFSIEGGAVAPAAGAAEATGTAAAAADIGRRAVDVGRAAETTERNEPQEVLVRVDMNNLPPGTRVQTQGSK</sequence>
<name>A0ABV6SR16_AZOPA</name>
<dbReference type="RefSeq" id="WP_376949170.1">
    <property type="nucleotide sequence ID" value="NZ_CP171449.1"/>
</dbReference>
<gene>
    <name evidence="2" type="ORF">ACFFGX_21295</name>
</gene>
<proteinExistence type="predicted"/>
<organism evidence="2 3">
    <name type="scientific">Azorhizophilus paspali</name>
    <name type="common">Azotobacter paspali</name>
    <dbReference type="NCBI Taxonomy" id="69963"/>
    <lineage>
        <taxon>Bacteria</taxon>
        <taxon>Pseudomonadati</taxon>
        <taxon>Pseudomonadota</taxon>
        <taxon>Gammaproteobacteria</taxon>
        <taxon>Pseudomonadales</taxon>
        <taxon>Pseudomonadaceae</taxon>
        <taxon>Azorhizophilus</taxon>
    </lineage>
</organism>
<reference evidence="2 3" key="1">
    <citation type="submission" date="2024-09" db="EMBL/GenBank/DDBJ databases">
        <authorList>
            <person name="Sun Q."/>
            <person name="Mori K."/>
        </authorList>
    </citation>
    <scope>NUCLEOTIDE SEQUENCE [LARGE SCALE GENOMIC DNA]</scope>
    <source>
        <strain evidence="2 3">NCAIM B.01794</strain>
    </source>
</reference>
<keyword evidence="1" id="KW-0812">Transmembrane</keyword>
<evidence type="ECO:0000313" key="2">
    <source>
        <dbReference type="EMBL" id="MFC0711969.1"/>
    </source>
</evidence>
<evidence type="ECO:0000313" key="3">
    <source>
        <dbReference type="Proteomes" id="UP001589891"/>
    </source>
</evidence>
<keyword evidence="1" id="KW-0472">Membrane</keyword>
<accession>A0ABV6SR16</accession>